<dbReference type="EMBL" id="REGN01000041">
    <property type="protein sequence ID" value="RNA44997.1"/>
    <property type="molecule type" value="Genomic_DNA"/>
</dbReference>
<gene>
    <name evidence="1" type="ORF">BpHYR1_042309</name>
</gene>
<organism evidence="1 2">
    <name type="scientific">Brachionus plicatilis</name>
    <name type="common">Marine rotifer</name>
    <name type="synonym">Brachionus muelleri</name>
    <dbReference type="NCBI Taxonomy" id="10195"/>
    <lineage>
        <taxon>Eukaryota</taxon>
        <taxon>Metazoa</taxon>
        <taxon>Spiralia</taxon>
        <taxon>Gnathifera</taxon>
        <taxon>Rotifera</taxon>
        <taxon>Eurotatoria</taxon>
        <taxon>Monogononta</taxon>
        <taxon>Pseudotrocha</taxon>
        <taxon>Ploima</taxon>
        <taxon>Brachionidae</taxon>
        <taxon>Brachionus</taxon>
    </lineage>
</organism>
<dbReference type="AlphaFoldDB" id="A0A3M7TAN9"/>
<evidence type="ECO:0000313" key="1">
    <source>
        <dbReference type="EMBL" id="RNA44997.1"/>
    </source>
</evidence>
<proteinExistence type="predicted"/>
<evidence type="ECO:0000313" key="2">
    <source>
        <dbReference type="Proteomes" id="UP000276133"/>
    </source>
</evidence>
<dbReference type="Proteomes" id="UP000276133">
    <property type="component" value="Unassembled WGS sequence"/>
</dbReference>
<reference evidence="1 2" key="1">
    <citation type="journal article" date="2018" name="Sci. Rep.">
        <title>Genomic signatures of local adaptation to the degree of environmental predictability in rotifers.</title>
        <authorList>
            <person name="Franch-Gras L."/>
            <person name="Hahn C."/>
            <person name="Garcia-Roger E.M."/>
            <person name="Carmona M.J."/>
            <person name="Serra M."/>
            <person name="Gomez A."/>
        </authorList>
    </citation>
    <scope>NUCLEOTIDE SEQUENCE [LARGE SCALE GENOMIC DNA]</scope>
    <source>
        <strain evidence="1">HYR1</strain>
    </source>
</reference>
<protein>
    <submittedName>
        <fullName evidence="1">Uncharacterized protein</fullName>
    </submittedName>
</protein>
<accession>A0A3M7TAN9</accession>
<comment type="caution">
    <text evidence="1">The sequence shown here is derived from an EMBL/GenBank/DDBJ whole genome shotgun (WGS) entry which is preliminary data.</text>
</comment>
<keyword evidence="2" id="KW-1185">Reference proteome</keyword>
<name>A0A3M7TAN9_BRAPC</name>
<sequence>MTPAEAVLISLYGNYLYFYIIEDTKKTFLQLHVFFKHWANAVAFDHSLTTTNPDLFYKFTALNKFTDQPGNLHSFNYKL</sequence>